<sequence length="88" mass="10366">MVRNLDQLMLRSICWPDWCLFFSSCSGGAFDAGRPVQRFDVLFWLVECQCWGVYVRHYLETQVFHSIYTTPCSQAFMSLLRQNLDLDC</sequence>
<keyword evidence="2" id="KW-1185">Reference proteome</keyword>
<dbReference type="EMBL" id="REGN01008710">
    <property type="protein sequence ID" value="RNA02930.1"/>
    <property type="molecule type" value="Genomic_DNA"/>
</dbReference>
<comment type="caution">
    <text evidence="1">The sequence shown here is derived from an EMBL/GenBank/DDBJ whole genome shotgun (WGS) entry which is preliminary data.</text>
</comment>
<accession>A0A3M7PV32</accession>
<dbReference type="AlphaFoldDB" id="A0A3M7PV32"/>
<gene>
    <name evidence="1" type="ORF">BpHYR1_033690</name>
</gene>
<evidence type="ECO:0000313" key="2">
    <source>
        <dbReference type="Proteomes" id="UP000276133"/>
    </source>
</evidence>
<evidence type="ECO:0000313" key="1">
    <source>
        <dbReference type="EMBL" id="RNA02930.1"/>
    </source>
</evidence>
<proteinExistence type="predicted"/>
<name>A0A3M7PV32_BRAPC</name>
<reference evidence="1 2" key="1">
    <citation type="journal article" date="2018" name="Sci. Rep.">
        <title>Genomic signatures of local adaptation to the degree of environmental predictability in rotifers.</title>
        <authorList>
            <person name="Franch-Gras L."/>
            <person name="Hahn C."/>
            <person name="Garcia-Roger E.M."/>
            <person name="Carmona M.J."/>
            <person name="Serra M."/>
            <person name="Gomez A."/>
        </authorList>
    </citation>
    <scope>NUCLEOTIDE SEQUENCE [LARGE SCALE GENOMIC DNA]</scope>
    <source>
        <strain evidence="1">HYR1</strain>
    </source>
</reference>
<protein>
    <submittedName>
        <fullName evidence="1">Uncharacterized protein</fullName>
    </submittedName>
</protein>
<dbReference type="Proteomes" id="UP000276133">
    <property type="component" value="Unassembled WGS sequence"/>
</dbReference>
<organism evidence="1 2">
    <name type="scientific">Brachionus plicatilis</name>
    <name type="common">Marine rotifer</name>
    <name type="synonym">Brachionus muelleri</name>
    <dbReference type="NCBI Taxonomy" id="10195"/>
    <lineage>
        <taxon>Eukaryota</taxon>
        <taxon>Metazoa</taxon>
        <taxon>Spiralia</taxon>
        <taxon>Gnathifera</taxon>
        <taxon>Rotifera</taxon>
        <taxon>Eurotatoria</taxon>
        <taxon>Monogononta</taxon>
        <taxon>Pseudotrocha</taxon>
        <taxon>Ploima</taxon>
        <taxon>Brachionidae</taxon>
        <taxon>Brachionus</taxon>
    </lineage>
</organism>